<name>A0A120K278_9SACH</name>
<accession>A0A120K278</accession>
<keyword evidence="2" id="KW-1185">Reference proteome</keyword>
<dbReference type="Pfam" id="PF17306">
    <property type="entry name" value="DUF5355"/>
    <property type="match status" value="1"/>
</dbReference>
<reference evidence="1 2" key="1">
    <citation type="submission" date="2016-01" db="EMBL/GenBank/DDBJ databases">
        <title>Genome sequence of the yeast Holleya sinecauda.</title>
        <authorList>
            <person name="Dietrich F.S."/>
        </authorList>
    </citation>
    <scope>NUCLEOTIDE SEQUENCE [LARGE SCALE GENOMIC DNA]</scope>
    <source>
        <strain evidence="1 2">ATCC 58844</strain>
    </source>
</reference>
<proteinExistence type="predicted"/>
<dbReference type="InterPro" id="IPR035278">
    <property type="entry name" value="DUF5355"/>
</dbReference>
<dbReference type="EMBL" id="CP014244">
    <property type="protein sequence ID" value="AMD20685.1"/>
    <property type="molecule type" value="Genomic_DNA"/>
</dbReference>
<dbReference type="AlphaFoldDB" id="A0A120K278"/>
<dbReference type="RefSeq" id="XP_017987681.1">
    <property type="nucleotide sequence ID" value="XM_018131741.1"/>
</dbReference>
<evidence type="ECO:0000313" key="1">
    <source>
        <dbReference type="EMBL" id="AMD20685.1"/>
    </source>
</evidence>
<gene>
    <name evidence="1" type="ORF">AW171_hschr42590</name>
</gene>
<dbReference type="STRING" id="45286.A0A120K278"/>
<sequence>MLIPNLISQVGATAPTELPEKLVVLRNNMKLFVNAAERLDANSVYVNMLLQYYYDCNSISQKALENEVSYAVINLSCCYEELSQELMERAYSGQNDNSQAWISSSRMGKRALGLVEYLGSSGIVGNESTASLVSAYALAWRLSQQLRMVVFTLCKLRAKLGQVQEGYDGLLELQEADLVTLSANSLLYGRLVLGCQRACRQLEATALRSHVGPLVVFTDVLALVLISMDRYNKDKCGDAIGMLEESLEKLHAAHLVPSDYGGFKDSRLMRPRTVDTLLHWKEKVKPKVNRAEQITCLHPFLQRIIQGFLLPLIILLSYRYKRTNDSLFLQKVERRRWDLPEGKAPDCVGIEWVFENGQLREIPESAKYY</sequence>
<dbReference type="GeneID" id="28723943"/>
<dbReference type="Proteomes" id="UP000243052">
    <property type="component" value="Chromosome iv"/>
</dbReference>
<dbReference type="OrthoDB" id="4031940at2759"/>
<organism evidence="1 2">
    <name type="scientific">Eremothecium sinecaudum</name>
    <dbReference type="NCBI Taxonomy" id="45286"/>
    <lineage>
        <taxon>Eukaryota</taxon>
        <taxon>Fungi</taxon>
        <taxon>Dikarya</taxon>
        <taxon>Ascomycota</taxon>
        <taxon>Saccharomycotina</taxon>
        <taxon>Saccharomycetes</taxon>
        <taxon>Saccharomycetales</taxon>
        <taxon>Saccharomycetaceae</taxon>
        <taxon>Eremothecium</taxon>
    </lineage>
</organism>
<protein>
    <submittedName>
        <fullName evidence="1">HDL059Cp</fullName>
    </submittedName>
</protein>
<evidence type="ECO:0000313" key="2">
    <source>
        <dbReference type="Proteomes" id="UP000243052"/>
    </source>
</evidence>